<dbReference type="Proteomes" id="UP001217089">
    <property type="component" value="Unassembled WGS sequence"/>
</dbReference>
<keyword evidence="4" id="KW-1185">Reference proteome</keyword>
<feature type="transmembrane region" description="Helical" evidence="2">
    <location>
        <begin position="108"/>
        <end position="129"/>
    </location>
</feature>
<keyword evidence="2" id="KW-1133">Transmembrane helix</keyword>
<dbReference type="InterPro" id="IPR020309">
    <property type="entry name" value="Smim-14"/>
</dbReference>
<organism evidence="3 4">
    <name type="scientific">Tegillarca granosa</name>
    <name type="common">Malaysian cockle</name>
    <name type="synonym">Anadara granosa</name>
    <dbReference type="NCBI Taxonomy" id="220873"/>
    <lineage>
        <taxon>Eukaryota</taxon>
        <taxon>Metazoa</taxon>
        <taxon>Spiralia</taxon>
        <taxon>Lophotrochozoa</taxon>
        <taxon>Mollusca</taxon>
        <taxon>Bivalvia</taxon>
        <taxon>Autobranchia</taxon>
        <taxon>Pteriomorphia</taxon>
        <taxon>Arcoida</taxon>
        <taxon>Arcoidea</taxon>
        <taxon>Arcidae</taxon>
        <taxon>Tegillarca</taxon>
    </lineage>
</organism>
<comment type="caution">
    <text evidence="3">The sequence shown here is derived from an EMBL/GenBank/DDBJ whole genome shotgun (WGS) entry which is preliminary data.</text>
</comment>
<keyword evidence="2" id="KW-0472">Membrane</keyword>
<dbReference type="PANTHER" id="PTHR31019">
    <property type="entry name" value="SMALL INTEGRAL MEMBRANE PROTEIN 14"/>
    <property type="match status" value="1"/>
</dbReference>
<name>A0ABQ9F5S3_TEGGR</name>
<evidence type="ECO:0000256" key="2">
    <source>
        <dbReference type="SAM" id="Phobius"/>
    </source>
</evidence>
<accession>A0ABQ9F5S3</accession>
<keyword evidence="2" id="KW-0812">Transmembrane</keyword>
<gene>
    <name evidence="3" type="ORF">KUTeg_010047</name>
</gene>
<proteinExistence type="predicted"/>
<reference evidence="3 4" key="1">
    <citation type="submission" date="2022-12" db="EMBL/GenBank/DDBJ databases">
        <title>Chromosome-level genome of Tegillarca granosa.</title>
        <authorList>
            <person name="Kim J."/>
        </authorList>
    </citation>
    <scope>NUCLEOTIDE SEQUENCE [LARGE SCALE GENOMIC DNA]</scope>
    <source>
        <strain evidence="3">Teg-2019</strain>
        <tissue evidence="3">Adductor muscle</tissue>
    </source>
</reference>
<evidence type="ECO:0000313" key="3">
    <source>
        <dbReference type="EMBL" id="KAJ8312674.1"/>
    </source>
</evidence>
<sequence length="154" mass="17436">MNQYDGRSTYGHLLLNPYVVVYNLTGSDIKIVIDHYTPPLGKKLISVVKQIQITSKVKMSDFDPCECVWNHETAMQRLMNLLRNTQSFCTDNECINDMPGGDVTPNGGFNTMMLMMLGWMVVATALFLLRPPSLRNHGDMKPARNNVRLLLSFP</sequence>
<dbReference type="PANTHER" id="PTHR31019:SF1">
    <property type="entry name" value="SMALL INTEGRAL MEMBRANE PROTEIN 14"/>
    <property type="match status" value="1"/>
</dbReference>
<protein>
    <recommendedName>
        <fullName evidence="1">Small integral membrane protein 14</fullName>
    </recommendedName>
</protein>
<dbReference type="EMBL" id="JARBDR010000440">
    <property type="protein sequence ID" value="KAJ8312674.1"/>
    <property type="molecule type" value="Genomic_DNA"/>
</dbReference>
<evidence type="ECO:0000256" key="1">
    <source>
        <dbReference type="ARBA" id="ARBA00017902"/>
    </source>
</evidence>
<dbReference type="Pfam" id="PF11027">
    <property type="entry name" value="DUF2615"/>
    <property type="match status" value="1"/>
</dbReference>
<evidence type="ECO:0000313" key="4">
    <source>
        <dbReference type="Proteomes" id="UP001217089"/>
    </source>
</evidence>